<sequence>MRVKNQAEFTSFDFFLVRRPALPVDFFCGLYELYKKDEPSFSQSFKRLVGTDEHFLEALYVASPVLHERTTQWLSGTFISEETKLVKTLYKYWGRLCSRATPFGLFSGVSLGHWGNHTSIVPSRSGDRIFIEPDILLLNQIKDVALATSDLQEKSLFYPNNSIYKVGNDVRYVEYAQEQRERSYFISSIKNSEALQSAISLANDGCYLSDIRNHLSAHGLSEANAAEFVDDLVQYQLLVCDLSPRITTTSGLHDFIDKLGRMQADSPLLPVLTQISEMLDSDKGRINVYTDLQNLIAQNFEGVTADNLVQITLQQAYENLSVAQSFREQIELDLLEIQRLSQNRPSVNLLHFTREFYSKYGSAEIPLALALDGELGIDYGHASRLSSISVLDGIDLTPKEKVTAEFTEWDNFLLRLYLDYTENQSEEINLTAADISAFTSMPRVNPGFYAFGNIIDASGGDGKDLKFSLGYLGGQSAAALLARFSNSNPALKAKLLETTAHEQRCFPDSVLAEIVFLPETKTGNVLSHPPLYAYEIPYITLSSGEAQNQLPVDDLLVSVTAGGSVTVRSKKLGKKVIPRLSNAHNYGSELPVYQFLCDIQNETDAISFSWRWSMLSGRPVLPRVTYNHLILSRKTWNIEKSGSLDLDWFIRQYRVPRYVQLIEGDNEMLLDLHLPLAKSILREEVEKKGKAQLKEFLSVPSQCIIQDQNGSYSNEVVIPLKSVNHVPNPSQTGSCSIPDVQRKFSFGDPWLYVQIYTGTAIADRILTEIIRPFCDHLLEEGRIEKWFFIRYQDPLPHLRLRFFSSSDAFNPTEIVMHLKKNLAPFTDQNLIDKSVIGTYDRELERYGAENIELAETIFFIDSHWVACSIEKIVEHEADEYRWLYACKLIDATLNSFGFKPEEKALLTRQFMVNFLGDYANGDKVEIQLNEKFRALRPQVVTVMETDDDHTEGQIGELCTQLSANLKDVLINPSFSPEQIGSLVHMTCNRLLISESREQELLIYHFLHKYYKGKIAQEQASRRKS</sequence>
<feature type="domain" description="Lantibiotic dehydratase N-terminal" evidence="1">
    <location>
        <begin position="52"/>
        <end position="681"/>
    </location>
</feature>
<comment type="caution">
    <text evidence="3">The sequence shown here is derived from an EMBL/GenBank/DDBJ whole genome shotgun (WGS) entry which is preliminary data.</text>
</comment>
<dbReference type="EMBL" id="BMLI01000001">
    <property type="protein sequence ID" value="GGM84295.1"/>
    <property type="molecule type" value="Genomic_DNA"/>
</dbReference>
<dbReference type="Pfam" id="PF14028">
    <property type="entry name" value="Lant_dehydr_C"/>
    <property type="match status" value="1"/>
</dbReference>
<evidence type="ECO:0000259" key="1">
    <source>
        <dbReference type="Pfam" id="PF04738"/>
    </source>
</evidence>
<reference evidence="4" key="1">
    <citation type="journal article" date="2019" name="Int. J. Syst. Evol. Microbiol.">
        <title>The Global Catalogue of Microorganisms (GCM) 10K type strain sequencing project: providing services to taxonomists for standard genome sequencing and annotation.</title>
        <authorList>
            <consortium name="The Broad Institute Genomics Platform"/>
            <consortium name="The Broad Institute Genome Sequencing Center for Infectious Disease"/>
            <person name="Wu L."/>
            <person name="Ma J."/>
        </authorList>
    </citation>
    <scope>NUCLEOTIDE SEQUENCE [LARGE SCALE GENOMIC DNA]</scope>
    <source>
        <strain evidence="4">CGMCC 1.6375</strain>
    </source>
</reference>
<dbReference type="NCBIfam" id="TIGR03891">
    <property type="entry name" value="thiopep_ocin"/>
    <property type="match status" value="1"/>
</dbReference>
<gene>
    <name evidence="3" type="ORF">GCM10010967_15150</name>
</gene>
<accession>A0ABQ2HP35</accession>
<dbReference type="InterPro" id="IPR023809">
    <property type="entry name" value="Thiopep_bacteriocin_synth_dom"/>
</dbReference>
<name>A0ABQ2HP35_9BACT</name>
<evidence type="ECO:0008006" key="5">
    <source>
        <dbReference type="Google" id="ProtNLM"/>
    </source>
</evidence>
<dbReference type="Proteomes" id="UP000632339">
    <property type="component" value="Unassembled WGS sequence"/>
</dbReference>
<evidence type="ECO:0000313" key="4">
    <source>
        <dbReference type="Proteomes" id="UP000632339"/>
    </source>
</evidence>
<feature type="domain" description="Thiopeptide-type bacteriocin biosynthesis" evidence="2">
    <location>
        <begin position="750"/>
        <end position="1010"/>
    </location>
</feature>
<organism evidence="3 4">
    <name type="scientific">Dyadobacter beijingensis</name>
    <dbReference type="NCBI Taxonomy" id="365489"/>
    <lineage>
        <taxon>Bacteria</taxon>
        <taxon>Pseudomonadati</taxon>
        <taxon>Bacteroidota</taxon>
        <taxon>Cytophagia</taxon>
        <taxon>Cytophagales</taxon>
        <taxon>Spirosomataceae</taxon>
        <taxon>Dyadobacter</taxon>
    </lineage>
</organism>
<protein>
    <recommendedName>
        <fullName evidence="5">Thiopeptide-type bacteriocin biosynthesis protein</fullName>
    </recommendedName>
</protein>
<dbReference type="Pfam" id="PF04738">
    <property type="entry name" value="Lant_dehydr_N"/>
    <property type="match status" value="1"/>
</dbReference>
<evidence type="ECO:0000259" key="2">
    <source>
        <dbReference type="Pfam" id="PF14028"/>
    </source>
</evidence>
<evidence type="ECO:0000313" key="3">
    <source>
        <dbReference type="EMBL" id="GGM84295.1"/>
    </source>
</evidence>
<proteinExistence type="predicted"/>
<keyword evidence="4" id="KW-1185">Reference proteome</keyword>
<dbReference type="InterPro" id="IPR006827">
    <property type="entry name" value="Lant_deHydtase_N"/>
</dbReference>
<dbReference type="RefSeq" id="WP_019944544.1">
    <property type="nucleotide sequence ID" value="NZ_BMLI01000001.1"/>
</dbReference>